<sequence>MPSRTLALTCSALALTAALTAAPTLRAQAVYTAEKGANIFVFGGYNYVKPDFGPDSYHNNGVMFGADYTRYFGWRIAPSIELRYQTSSGQVVKESTISGGLKFGADFHQRYHPYVDFLAGLGTLHYVVPPVPGYPDDHALAYTFGGGLDIDVYNNFALKLDVQSQSWNLGENLTIKPQGGDFTLSPFVATIGVTYRIPFHNEVGSTIHRPREERAPRREAAPPPPPPNAPPPPAVEQAPPAPAPAETAPATPPPADTAPPASTPPPQ</sequence>
<dbReference type="RefSeq" id="WP_390234515.1">
    <property type="nucleotide sequence ID" value="NZ_JBHSWI010000001.1"/>
</dbReference>
<evidence type="ECO:0000256" key="1">
    <source>
        <dbReference type="SAM" id="MobiDB-lite"/>
    </source>
</evidence>
<feature type="compositionally biased region" description="Pro residues" evidence="1">
    <location>
        <begin position="250"/>
        <end position="267"/>
    </location>
</feature>
<dbReference type="Proteomes" id="UP001596391">
    <property type="component" value="Unassembled WGS sequence"/>
</dbReference>
<gene>
    <name evidence="3" type="ORF">ACFQBQ_07045</name>
</gene>
<dbReference type="SUPFAM" id="SSF56925">
    <property type="entry name" value="OMPA-like"/>
    <property type="match status" value="1"/>
</dbReference>
<evidence type="ECO:0000256" key="2">
    <source>
        <dbReference type="SAM" id="SignalP"/>
    </source>
</evidence>
<feature type="region of interest" description="Disordered" evidence="1">
    <location>
        <begin position="204"/>
        <end position="267"/>
    </location>
</feature>
<feature type="compositionally biased region" description="Basic and acidic residues" evidence="1">
    <location>
        <begin position="209"/>
        <end position="220"/>
    </location>
</feature>
<keyword evidence="4" id="KW-1185">Reference proteome</keyword>
<protein>
    <recommendedName>
        <fullName evidence="5">Outer membrane protein beta-barrel domain-containing protein</fullName>
    </recommendedName>
</protein>
<keyword evidence="2" id="KW-0732">Signal</keyword>
<feature type="chain" id="PRO_5045614593" description="Outer membrane protein beta-barrel domain-containing protein" evidence="2">
    <location>
        <begin position="22"/>
        <end position="267"/>
    </location>
</feature>
<dbReference type="EMBL" id="JBHSWI010000001">
    <property type="protein sequence ID" value="MFC6645345.1"/>
    <property type="molecule type" value="Genomic_DNA"/>
</dbReference>
<reference evidence="4" key="1">
    <citation type="journal article" date="2019" name="Int. J. Syst. Evol. Microbiol.">
        <title>The Global Catalogue of Microorganisms (GCM) 10K type strain sequencing project: providing services to taxonomists for standard genome sequencing and annotation.</title>
        <authorList>
            <consortium name="The Broad Institute Genomics Platform"/>
            <consortium name="The Broad Institute Genome Sequencing Center for Infectious Disease"/>
            <person name="Wu L."/>
            <person name="Ma J."/>
        </authorList>
    </citation>
    <scope>NUCLEOTIDE SEQUENCE [LARGE SCALE GENOMIC DNA]</scope>
    <source>
        <strain evidence="4">CGMCC 1.16026</strain>
    </source>
</reference>
<name>A0ABW1Z8S8_9BACT</name>
<comment type="caution">
    <text evidence="3">The sequence shown here is derived from an EMBL/GenBank/DDBJ whole genome shotgun (WGS) entry which is preliminary data.</text>
</comment>
<feature type="signal peptide" evidence="2">
    <location>
        <begin position="1"/>
        <end position="21"/>
    </location>
</feature>
<evidence type="ECO:0000313" key="3">
    <source>
        <dbReference type="EMBL" id="MFC6645345.1"/>
    </source>
</evidence>
<proteinExistence type="predicted"/>
<organism evidence="3 4">
    <name type="scientific">Granulicella cerasi</name>
    <dbReference type="NCBI Taxonomy" id="741063"/>
    <lineage>
        <taxon>Bacteria</taxon>
        <taxon>Pseudomonadati</taxon>
        <taxon>Acidobacteriota</taxon>
        <taxon>Terriglobia</taxon>
        <taxon>Terriglobales</taxon>
        <taxon>Acidobacteriaceae</taxon>
        <taxon>Granulicella</taxon>
    </lineage>
</organism>
<feature type="compositionally biased region" description="Pro residues" evidence="1">
    <location>
        <begin position="221"/>
        <end position="243"/>
    </location>
</feature>
<evidence type="ECO:0008006" key="5">
    <source>
        <dbReference type="Google" id="ProtNLM"/>
    </source>
</evidence>
<dbReference type="Gene3D" id="2.40.160.20">
    <property type="match status" value="1"/>
</dbReference>
<dbReference type="InterPro" id="IPR011250">
    <property type="entry name" value="OMP/PagP_B-barrel"/>
</dbReference>
<evidence type="ECO:0000313" key="4">
    <source>
        <dbReference type="Proteomes" id="UP001596391"/>
    </source>
</evidence>
<accession>A0ABW1Z8S8</accession>